<gene>
    <name evidence="1" type="ORF">Scep_012869</name>
</gene>
<sequence length="117" mass="12978">MACNTHKHPPTPLVHPTLILHFRSTRLNFPPLPVVFFLASPPTRLLPRVSPCRSLAARALSLSLTRRSLPVAPSSLALSPCRYRSFHLPVARGASISYDDPGEGHTWRLHLIIESLC</sequence>
<name>A0AAP0JFX7_9MAGN</name>
<dbReference type="AlphaFoldDB" id="A0AAP0JFX7"/>
<keyword evidence="2" id="KW-1185">Reference proteome</keyword>
<dbReference type="Proteomes" id="UP001419268">
    <property type="component" value="Unassembled WGS sequence"/>
</dbReference>
<dbReference type="EMBL" id="JBBNAG010000005">
    <property type="protein sequence ID" value="KAK9133341.1"/>
    <property type="molecule type" value="Genomic_DNA"/>
</dbReference>
<organism evidence="1 2">
    <name type="scientific">Stephania cephalantha</name>
    <dbReference type="NCBI Taxonomy" id="152367"/>
    <lineage>
        <taxon>Eukaryota</taxon>
        <taxon>Viridiplantae</taxon>
        <taxon>Streptophyta</taxon>
        <taxon>Embryophyta</taxon>
        <taxon>Tracheophyta</taxon>
        <taxon>Spermatophyta</taxon>
        <taxon>Magnoliopsida</taxon>
        <taxon>Ranunculales</taxon>
        <taxon>Menispermaceae</taxon>
        <taxon>Menispermoideae</taxon>
        <taxon>Cissampelideae</taxon>
        <taxon>Stephania</taxon>
    </lineage>
</organism>
<evidence type="ECO:0000313" key="2">
    <source>
        <dbReference type="Proteomes" id="UP001419268"/>
    </source>
</evidence>
<protein>
    <submittedName>
        <fullName evidence="1">Uncharacterized protein</fullName>
    </submittedName>
</protein>
<comment type="caution">
    <text evidence="1">The sequence shown here is derived from an EMBL/GenBank/DDBJ whole genome shotgun (WGS) entry which is preliminary data.</text>
</comment>
<evidence type="ECO:0000313" key="1">
    <source>
        <dbReference type="EMBL" id="KAK9133341.1"/>
    </source>
</evidence>
<reference evidence="1 2" key="1">
    <citation type="submission" date="2024-01" db="EMBL/GenBank/DDBJ databases">
        <title>Genome assemblies of Stephania.</title>
        <authorList>
            <person name="Yang L."/>
        </authorList>
    </citation>
    <scope>NUCLEOTIDE SEQUENCE [LARGE SCALE GENOMIC DNA]</scope>
    <source>
        <strain evidence="1">JXDWG</strain>
        <tissue evidence="1">Leaf</tissue>
    </source>
</reference>
<accession>A0AAP0JFX7</accession>
<proteinExistence type="predicted"/>